<reference evidence="7 8" key="1">
    <citation type="submission" date="2024-03" db="EMBL/GenBank/DDBJ databases">
        <title>Human intestinal bacterial collection.</title>
        <authorList>
            <person name="Pauvert C."/>
            <person name="Hitch T.C.A."/>
            <person name="Clavel T."/>
        </authorList>
    </citation>
    <scope>NUCLEOTIDE SEQUENCE [LARGE SCALE GENOMIC DNA]</scope>
    <source>
        <strain evidence="7 8">CLA-JM-H44</strain>
    </source>
</reference>
<dbReference type="InterPro" id="IPR006076">
    <property type="entry name" value="FAD-dep_OxRdtase"/>
</dbReference>
<comment type="caution">
    <text evidence="7">The sequence shown here is derived from an EMBL/GenBank/DDBJ whole genome shotgun (WGS) entry which is preliminary data.</text>
</comment>
<feature type="domain" description="Rieske" evidence="6">
    <location>
        <begin position="397"/>
        <end position="485"/>
    </location>
</feature>
<keyword evidence="4" id="KW-0411">Iron-sulfur</keyword>
<dbReference type="PRINTS" id="PR00162">
    <property type="entry name" value="RIESKE"/>
</dbReference>
<gene>
    <name evidence="7" type="ORF">WMO26_00665</name>
</gene>
<organism evidence="7 8">
    <name type="scientific">Solibaculum intestinale</name>
    <dbReference type="NCBI Taxonomy" id="3133165"/>
    <lineage>
        <taxon>Bacteria</taxon>
        <taxon>Bacillati</taxon>
        <taxon>Bacillota</taxon>
        <taxon>Clostridia</taxon>
        <taxon>Eubacteriales</taxon>
        <taxon>Oscillospiraceae</taxon>
        <taxon>Solibaculum</taxon>
    </lineage>
</organism>
<keyword evidence="2" id="KW-0479">Metal-binding</keyword>
<dbReference type="Gene3D" id="3.50.50.60">
    <property type="entry name" value="FAD/NAD(P)-binding domain"/>
    <property type="match status" value="1"/>
</dbReference>
<dbReference type="InterPro" id="IPR005805">
    <property type="entry name" value="Rieske_Fe-S_prot_C"/>
</dbReference>
<keyword evidence="1" id="KW-0001">2Fe-2S</keyword>
<dbReference type="Gene3D" id="2.102.10.10">
    <property type="entry name" value="Rieske [2Fe-2S] iron-sulphur domain"/>
    <property type="match status" value="1"/>
</dbReference>
<proteinExistence type="predicted"/>
<dbReference type="RefSeq" id="WP_349217608.1">
    <property type="nucleotide sequence ID" value="NZ_JBBMFD010000001.1"/>
</dbReference>
<keyword evidence="8" id="KW-1185">Reference proteome</keyword>
<protein>
    <submittedName>
        <fullName evidence="7">FAD-dependent oxidoreductase</fullName>
    </submittedName>
</protein>
<accession>A0ABV1DZY9</accession>
<dbReference type="PANTHER" id="PTHR13847">
    <property type="entry name" value="SARCOSINE DEHYDROGENASE-RELATED"/>
    <property type="match status" value="1"/>
</dbReference>
<keyword evidence="3" id="KW-0408">Iron</keyword>
<dbReference type="Pfam" id="PF00355">
    <property type="entry name" value="Rieske"/>
    <property type="match status" value="1"/>
</dbReference>
<name>A0ABV1DZY9_9FIRM</name>
<evidence type="ECO:0000313" key="7">
    <source>
        <dbReference type="EMBL" id="MEQ2439333.1"/>
    </source>
</evidence>
<evidence type="ECO:0000256" key="2">
    <source>
        <dbReference type="ARBA" id="ARBA00022723"/>
    </source>
</evidence>
<dbReference type="InterPro" id="IPR017941">
    <property type="entry name" value="Rieske_2Fe-2S"/>
</dbReference>
<evidence type="ECO:0000256" key="5">
    <source>
        <dbReference type="ARBA" id="ARBA00023157"/>
    </source>
</evidence>
<dbReference type="SUPFAM" id="SSF50022">
    <property type="entry name" value="ISP domain"/>
    <property type="match status" value="1"/>
</dbReference>
<evidence type="ECO:0000256" key="1">
    <source>
        <dbReference type="ARBA" id="ARBA00022714"/>
    </source>
</evidence>
<evidence type="ECO:0000256" key="4">
    <source>
        <dbReference type="ARBA" id="ARBA00023014"/>
    </source>
</evidence>
<dbReference type="InterPro" id="IPR036188">
    <property type="entry name" value="FAD/NAD-bd_sf"/>
</dbReference>
<keyword evidence="5" id="KW-1015">Disulfide bond</keyword>
<dbReference type="InterPro" id="IPR036922">
    <property type="entry name" value="Rieske_2Fe-2S_sf"/>
</dbReference>
<dbReference type="Proteomes" id="UP001489509">
    <property type="component" value="Unassembled WGS sequence"/>
</dbReference>
<evidence type="ECO:0000259" key="6">
    <source>
        <dbReference type="PROSITE" id="PS51296"/>
    </source>
</evidence>
<dbReference type="Gene3D" id="3.30.9.10">
    <property type="entry name" value="D-Amino Acid Oxidase, subunit A, domain 2"/>
    <property type="match status" value="1"/>
</dbReference>
<dbReference type="EMBL" id="JBBMFD010000001">
    <property type="protein sequence ID" value="MEQ2439333.1"/>
    <property type="molecule type" value="Genomic_DNA"/>
</dbReference>
<dbReference type="SUPFAM" id="SSF51971">
    <property type="entry name" value="Nucleotide-binding domain"/>
    <property type="match status" value="1"/>
</dbReference>
<evidence type="ECO:0000256" key="3">
    <source>
        <dbReference type="ARBA" id="ARBA00023004"/>
    </source>
</evidence>
<dbReference type="Pfam" id="PF01266">
    <property type="entry name" value="DAO"/>
    <property type="match status" value="1"/>
</dbReference>
<dbReference type="PROSITE" id="PS51296">
    <property type="entry name" value="RIESKE"/>
    <property type="match status" value="1"/>
</dbReference>
<sequence>MQSLWEATCNMPSFDPLPGDIRTDALVIGAGMAGILTAYLLQSWGRKTVLLEANRVCGGVTKGTTAKVTSQHNLIYAKLMETIGLRAARQYTDANERAVEGYRSLIRANGIDCEWEEQSAYLYSVKDAALLQKEAAAAKKLGIAAQVTDRIGGLPFAVKAALRFENQAQFHPLKFAAALLKDLTVYEQTRVTELKDQEAVTDRGSVFAKDIVFATHYPFVNVPGFYFARLHQERSYVLALRDAPKVEGMALGIDSPSYSFRNSGDYLLLGGAGHRTGENQAGGRYEELRRQAKAWYPDAKEAYYWSAQDGITPDAVPYIGRYSSSRPHWYVAAGFQKWGMTSSMVAARTIAEMITGKANDGAGVFSPQRLHVAASAKVLAEDTGKAVSNLAKEIFKAPPQALLDVLPGKSGIVDYEGEKVGVYRNEEGDCFYVTTRCPHLGCQLAFNPDERTWECPCHGSRFDYRGKLLDGPAQTDITLVFAEEA</sequence>
<evidence type="ECO:0000313" key="8">
    <source>
        <dbReference type="Proteomes" id="UP001489509"/>
    </source>
</evidence>
<dbReference type="PANTHER" id="PTHR13847:SF274">
    <property type="entry name" value="RIESKE 2FE-2S IRON-SULFUR PROTEIN YHFW-RELATED"/>
    <property type="match status" value="1"/>
</dbReference>